<evidence type="ECO:0000259" key="4">
    <source>
        <dbReference type="PROSITE" id="PS50026"/>
    </source>
</evidence>
<dbReference type="PROSITE" id="PS00022">
    <property type="entry name" value="EGF_1"/>
    <property type="match status" value="1"/>
</dbReference>
<name>A0A226DNQ3_FOLCA</name>
<feature type="region of interest" description="Disordered" evidence="2">
    <location>
        <begin position="162"/>
        <end position="226"/>
    </location>
</feature>
<dbReference type="GO" id="GO:0005154">
    <property type="term" value="F:epidermal growth factor receptor binding"/>
    <property type="evidence" value="ECO:0007669"/>
    <property type="project" value="InterPro"/>
</dbReference>
<dbReference type="PROSITE" id="PS01186">
    <property type="entry name" value="EGF_2"/>
    <property type="match status" value="1"/>
</dbReference>
<feature type="transmembrane region" description="Helical" evidence="3">
    <location>
        <begin position="97"/>
        <end position="119"/>
    </location>
</feature>
<keyword evidence="3" id="KW-1133">Transmembrane helix</keyword>
<dbReference type="InterPro" id="IPR000742">
    <property type="entry name" value="EGF"/>
</dbReference>
<evidence type="ECO:0000256" key="3">
    <source>
        <dbReference type="SAM" id="Phobius"/>
    </source>
</evidence>
<dbReference type="CDD" id="cd00054">
    <property type="entry name" value="EGF_CA"/>
    <property type="match status" value="1"/>
</dbReference>
<evidence type="ECO:0000313" key="6">
    <source>
        <dbReference type="Proteomes" id="UP000198287"/>
    </source>
</evidence>
<organism evidence="5 6">
    <name type="scientific">Folsomia candida</name>
    <name type="common">Springtail</name>
    <dbReference type="NCBI Taxonomy" id="158441"/>
    <lineage>
        <taxon>Eukaryota</taxon>
        <taxon>Metazoa</taxon>
        <taxon>Ecdysozoa</taxon>
        <taxon>Arthropoda</taxon>
        <taxon>Hexapoda</taxon>
        <taxon>Collembola</taxon>
        <taxon>Entomobryomorpha</taxon>
        <taxon>Isotomoidea</taxon>
        <taxon>Isotomidae</taxon>
        <taxon>Proisotominae</taxon>
        <taxon>Folsomia</taxon>
    </lineage>
</organism>
<feature type="compositionally biased region" description="Polar residues" evidence="2">
    <location>
        <begin position="162"/>
        <end position="174"/>
    </location>
</feature>
<dbReference type="GO" id="GO:0048018">
    <property type="term" value="F:receptor ligand activity"/>
    <property type="evidence" value="ECO:0007669"/>
    <property type="project" value="InterPro"/>
</dbReference>
<dbReference type="PANTHER" id="PTHR12332">
    <property type="entry name" value="KEREN-RELATED"/>
    <property type="match status" value="1"/>
</dbReference>
<evidence type="ECO:0000313" key="5">
    <source>
        <dbReference type="EMBL" id="OXA46638.1"/>
    </source>
</evidence>
<feature type="region of interest" description="Disordered" evidence="2">
    <location>
        <begin position="1"/>
        <end position="29"/>
    </location>
</feature>
<comment type="caution">
    <text evidence="1">Lacks conserved residue(s) required for the propagation of feature annotation.</text>
</comment>
<dbReference type="InterPro" id="IPR043403">
    <property type="entry name" value="Gurken/Spitz"/>
</dbReference>
<evidence type="ECO:0000256" key="1">
    <source>
        <dbReference type="PROSITE-ProRule" id="PRU00076"/>
    </source>
</evidence>
<keyword evidence="3" id="KW-0812">Transmembrane</keyword>
<dbReference type="EMBL" id="LNIX01000015">
    <property type="protein sequence ID" value="OXA46638.1"/>
    <property type="molecule type" value="Genomic_DNA"/>
</dbReference>
<dbReference type="SUPFAM" id="SSF57196">
    <property type="entry name" value="EGF/Laminin"/>
    <property type="match status" value="1"/>
</dbReference>
<dbReference type="OrthoDB" id="6233064at2759"/>
<evidence type="ECO:0000256" key="2">
    <source>
        <dbReference type="SAM" id="MobiDB-lite"/>
    </source>
</evidence>
<dbReference type="PANTHER" id="PTHR12332:SF1">
    <property type="entry name" value="KEREN-RELATED"/>
    <property type="match status" value="1"/>
</dbReference>
<reference evidence="5 6" key="1">
    <citation type="submission" date="2015-12" db="EMBL/GenBank/DDBJ databases">
        <title>The genome of Folsomia candida.</title>
        <authorList>
            <person name="Faddeeva A."/>
            <person name="Derks M.F."/>
            <person name="Anvar Y."/>
            <person name="Smit S."/>
            <person name="Van Straalen N."/>
            <person name="Roelofs D."/>
        </authorList>
    </citation>
    <scope>NUCLEOTIDE SEQUENCE [LARGE SCALE GENOMIC DNA]</scope>
    <source>
        <strain evidence="5 6">VU population</strain>
        <tissue evidence="5">Whole body</tissue>
    </source>
</reference>
<keyword evidence="3" id="KW-0472">Membrane</keyword>
<dbReference type="SMART" id="SM00181">
    <property type="entry name" value="EGF"/>
    <property type="match status" value="1"/>
</dbReference>
<dbReference type="PROSITE" id="PS50026">
    <property type="entry name" value="EGF_3"/>
    <property type="match status" value="1"/>
</dbReference>
<feature type="domain" description="EGF-like" evidence="4">
    <location>
        <begin position="33"/>
        <end position="77"/>
    </location>
</feature>
<accession>A0A226DNQ3</accession>
<keyword evidence="1" id="KW-0245">EGF-like domain</keyword>
<gene>
    <name evidence="5" type="ORF">Fcan01_18713</name>
</gene>
<feature type="disulfide bond" evidence="1">
    <location>
        <begin position="67"/>
        <end position="76"/>
    </location>
</feature>
<keyword evidence="6" id="KW-1185">Reference proteome</keyword>
<sequence length="226" mass="24750">MGPVRCDGNACSSRSTPKPRPPSPTLRPNITIQTYTCPPEYDAHYCLNGATCFTVKIGESILYNCECAEGYMGQRCEFKDLDGSYLPSKQRAMLEQAGVSGAVAIVIILVVIVLGYTYVRQSRRKSLARHTREAGDQVDGFVVERRPFSQYYYNNPSISISQDLHQHQSRSSRGGTLYKVDVPHVSGTSSSPPPKPSGSSSSPTGQVPLHTTKKSTKPPDPPQRLT</sequence>
<dbReference type="GO" id="GO:0007173">
    <property type="term" value="P:epidermal growth factor receptor signaling pathway"/>
    <property type="evidence" value="ECO:0007669"/>
    <property type="project" value="InterPro"/>
</dbReference>
<dbReference type="Proteomes" id="UP000198287">
    <property type="component" value="Unassembled WGS sequence"/>
</dbReference>
<dbReference type="Pfam" id="PF00008">
    <property type="entry name" value="EGF"/>
    <property type="match status" value="1"/>
</dbReference>
<keyword evidence="1" id="KW-1015">Disulfide bond</keyword>
<dbReference type="AlphaFoldDB" id="A0A226DNQ3"/>
<dbReference type="STRING" id="158441.A0A226DNQ3"/>
<protein>
    <submittedName>
        <fullName evidence="5">Protein spitz</fullName>
    </submittedName>
</protein>
<dbReference type="Gene3D" id="2.10.25.10">
    <property type="entry name" value="Laminin"/>
    <property type="match status" value="1"/>
</dbReference>
<proteinExistence type="predicted"/>
<comment type="caution">
    <text evidence="5">The sequence shown here is derived from an EMBL/GenBank/DDBJ whole genome shotgun (WGS) entry which is preliminary data.</text>
</comment>